<dbReference type="InterPro" id="IPR000306">
    <property type="entry name" value="Znf_FYVE"/>
</dbReference>
<dbReference type="Pfam" id="PF01363">
    <property type="entry name" value="FYVE"/>
    <property type="match status" value="1"/>
</dbReference>
<dbReference type="SUPFAM" id="SSF57903">
    <property type="entry name" value="FYVE/PHD zinc finger"/>
    <property type="match status" value="1"/>
</dbReference>
<organism evidence="10 11">
    <name type="scientific">Latimeria chalumnae</name>
    <name type="common">Coelacanth</name>
    <dbReference type="NCBI Taxonomy" id="7897"/>
    <lineage>
        <taxon>Eukaryota</taxon>
        <taxon>Metazoa</taxon>
        <taxon>Chordata</taxon>
        <taxon>Craniata</taxon>
        <taxon>Vertebrata</taxon>
        <taxon>Euteleostomi</taxon>
        <taxon>Coelacanthiformes</taxon>
        <taxon>Coelacanthidae</taxon>
        <taxon>Latimeria</taxon>
    </lineage>
</organism>
<evidence type="ECO:0000259" key="9">
    <source>
        <dbReference type="PROSITE" id="PS50178"/>
    </source>
</evidence>
<keyword evidence="5 7" id="KW-0863">Zinc-finger</keyword>
<dbReference type="Gene3D" id="3.30.40.10">
    <property type="entry name" value="Zinc/RING finger domain, C3HC4 (zinc finger)"/>
    <property type="match status" value="1"/>
</dbReference>
<dbReference type="AlphaFoldDB" id="H3AHZ4"/>
<dbReference type="EMBL" id="AFYH01171705">
    <property type="status" value="NOT_ANNOTATED_CDS"/>
    <property type="molecule type" value="Genomic_DNA"/>
</dbReference>
<dbReference type="eggNOG" id="KOG1729">
    <property type="taxonomic scope" value="Eukaryota"/>
</dbReference>
<dbReference type="Gene3D" id="1.20.900.10">
    <property type="entry name" value="Dbl homology (DH) domain"/>
    <property type="match status" value="1"/>
</dbReference>
<dbReference type="GO" id="GO:0005737">
    <property type="term" value="C:cytoplasm"/>
    <property type="evidence" value="ECO:0007669"/>
    <property type="project" value="UniProtKB-SubCell"/>
</dbReference>
<dbReference type="GO" id="GO:0005085">
    <property type="term" value="F:guanyl-nucleotide exchange factor activity"/>
    <property type="evidence" value="ECO:0007669"/>
    <property type="project" value="UniProtKB-KW"/>
</dbReference>
<evidence type="ECO:0000256" key="1">
    <source>
        <dbReference type="ARBA" id="ARBA00004496"/>
    </source>
</evidence>
<dbReference type="FunFam" id="2.30.29.30:FF:000158">
    <property type="entry name" value="FYVE, RhoGEF and PH domain containing 6"/>
    <property type="match status" value="1"/>
</dbReference>
<dbReference type="CDD" id="cd15793">
    <property type="entry name" value="PH1_FGD6"/>
    <property type="match status" value="1"/>
</dbReference>
<dbReference type="EMBL" id="AFYH01171706">
    <property type="status" value="NOT_ANNOTATED_CDS"/>
    <property type="molecule type" value="Genomic_DNA"/>
</dbReference>
<dbReference type="GeneTree" id="ENSGT00940000156334"/>
<reference evidence="10" key="3">
    <citation type="submission" date="2025-09" db="UniProtKB">
        <authorList>
            <consortium name="Ensembl"/>
        </authorList>
    </citation>
    <scope>IDENTIFICATION</scope>
</reference>
<comment type="subcellular location">
    <subcellularLocation>
        <location evidence="1">Cytoplasm</location>
    </subcellularLocation>
</comment>
<dbReference type="SUPFAM" id="SSF50729">
    <property type="entry name" value="PH domain-like"/>
    <property type="match status" value="2"/>
</dbReference>
<name>H3AHZ4_LATCH</name>
<evidence type="ECO:0000256" key="6">
    <source>
        <dbReference type="ARBA" id="ARBA00022833"/>
    </source>
</evidence>
<dbReference type="PROSITE" id="PS50178">
    <property type="entry name" value="ZF_FYVE"/>
    <property type="match status" value="1"/>
</dbReference>
<keyword evidence="2" id="KW-0963">Cytoplasm</keyword>
<dbReference type="InterPro" id="IPR011011">
    <property type="entry name" value="Znf_FYVE_PHD"/>
</dbReference>
<keyword evidence="11" id="KW-1185">Reference proteome</keyword>
<dbReference type="HOGENOM" id="CLU_011755_4_0_1"/>
<feature type="domain" description="PH" evidence="8">
    <location>
        <begin position="65"/>
        <end position="159"/>
    </location>
</feature>
<dbReference type="InterPro" id="IPR017455">
    <property type="entry name" value="Znf_FYVE-rel"/>
</dbReference>
<dbReference type="SUPFAM" id="SSF48065">
    <property type="entry name" value="DBL homology domain (DH-domain)"/>
    <property type="match status" value="1"/>
</dbReference>
<dbReference type="InParanoid" id="H3AHZ4"/>
<dbReference type="InterPro" id="IPR051092">
    <property type="entry name" value="FYVE_RhoGEF_PH"/>
</dbReference>
<evidence type="ECO:0000256" key="7">
    <source>
        <dbReference type="PROSITE-ProRule" id="PRU00091"/>
    </source>
</evidence>
<keyword evidence="4" id="KW-0479">Metal-binding</keyword>
<keyword evidence="6" id="KW-0862">Zinc</keyword>
<reference evidence="10" key="2">
    <citation type="submission" date="2025-08" db="UniProtKB">
        <authorList>
            <consortium name="Ensembl"/>
        </authorList>
    </citation>
    <scope>IDENTIFICATION</scope>
</reference>
<dbReference type="Proteomes" id="UP000008672">
    <property type="component" value="Unassembled WGS sequence"/>
</dbReference>
<reference evidence="11" key="1">
    <citation type="submission" date="2011-08" db="EMBL/GenBank/DDBJ databases">
        <title>The draft genome of Latimeria chalumnae.</title>
        <authorList>
            <person name="Di Palma F."/>
            <person name="Alfoldi J."/>
            <person name="Johnson J."/>
            <person name="Berlin A."/>
            <person name="Gnerre S."/>
            <person name="Jaffe D."/>
            <person name="MacCallum I."/>
            <person name="Young S."/>
            <person name="Walker B.J."/>
            <person name="Lander E."/>
            <person name="Lindblad-Toh K."/>
        </authorList>
    </citation>
    <scope>NUCLEOTIDE SEQUENCE [LARGE SCALE GENOMIC DNA]</scope>
    <source>
        <strain evidence="11">Wild caught</strain>
    </source>
</reference>
<evidence type="ECO:0000313" key="10">
    <source>
        <dbReference type="Ensembl" id="ENSLACP00000009265.1"/>
    </source>
</evidence>
<keyword evidence="3" id="KW-0344">Guanine-nucleotide releasing factor</keyword>
<dbReference type="PANTHER" id="PTHR12673">
    <property type="entry name" value="FACIOGENITAL DYSPLASIA PROTEIN"/>
    <property type="match status" value="1"/>
</dbReference>
<feature type="domain" description="PH" evidence="8">
    <location>
        <begin position="309"/>
        <end position="351"/>
    </location>
</feature>
<evidence type="ECO:0000256" key="3">
    <source>
        <dbReference type="ARBA" id="ARBA00022658"/>
    </source>
</evidence>
<proteinExistence type="predicted"/>
<evidence type="ECO:0000313" key="11">
    <source>
        <dbReference type="Proteomes" id="UP000008672"/>
    </source>
</evidence>
<dbReference type="PROSITE" id="PS50003">
    <property type="entry name" value="PH_DOMAIN"/>
    <property type="match status" value="2"/>
</dbReference>
<dbReference type="GO" id="GO:0008270">
    <property type="term" value="F:zinc ion binding"/>
    <property type="evidence" value="ECO:0007669"/>
    <property type="project" value="UniProtKB-KW"/>
</dbReference>
<evidence type="ECO:0000256" key="2">
    <source>
        <dbReference type="ARBA" id="ARBA00022490"/>
    </source>
</evidence>
<dbReference type="Pfam" id="PF00169">
    <property type="entry name" value="PH"/>
    <property type="match status" value="1"/>
</dbReference>
<dbReference type="InterPro" id="IPR011993">
    <property type="entry name" value="PH-like_dom_sf"/>
</dbReference>
<dbReference type="Ensembl" id="ENSLACT00000009336.1">
    <property type="protein sequence ID" value="ENSLACP00000009265.1"/>
    <property type="gene ID" value="ENSLACG00000008173.1"/>
</dbReference>
<dbReference type="Gene3D" id="2.30.29.30">
    <property type="entry name" value="Pleckstrin-homology domain (PH domain)/Phosphotyrosine-binding domain (PTB)"/>
    <property type="match status" value="2"/>
</dbReference>
<dbReference type="InterPro" id="IPR013083">
    <property type="entry name" value="Znf_RING/FYVE/PHD"/>
</dbReference>
<evidence type="ECO:0008006" key="12">
    <source>
        <dbReference type="Google" id="ProtNLM"/>
    </source>
</evidence>
<dbReference type="SMART" id="SM00233">
    <property type="entry name" value="PH"/>
    <property type="match status" value="1"/>
</dbReference>
<dbReference type="PANTHER" id="PTHR12673:SF12">
    <property type="entry name" value="FYVE, RHOGEF AND PH DOMAIN-CONTAINING PROTEIN 6"/>
    <property type="match status" value="1"/>
</dbReference>
<dbReference type="CDD" id="cd15743">
    <property type="entry name" value="FYVE_FGD6"/>
    <property type="match status" value="1"/>
</dbReference>
<evidence type="ECO:0000256" key="5">
    <source>
        <dbReference type="ARBA" id="ARBA00022771"/>
    </source>
</evidence>
<evidence type="ECO:0000259" key="8">
    <source>
        <dbReference type="PROSITE" id="PS50003"/>
    </source>
</evidence>
<dbReference type="InterPro" id="IPR035899">
    <property type="entry name" value="DBL_dom_sf"/>
</dbReference>
<dbReference type="EMBL" id="AFYH01171707">
    <property type="status" value="NOT_ANNOTATED_CDS"/>
    <property type="molecule type" value="Genomic_DNA"/>
</dbReference>
<evidence type="ECO:0000256" key="4">
    <source>
        <dbReference type="ARBA" id="ARBA00022723"/>
    </source>
</evidence>
<sequence length="351" mass="40063">LIIDYLKNLVEDSVDYKDTQAALTIVKEVANHANDIMKQGDNFQKLMQIQYSLSGHHEIVQPGRVFLKEGILMKLSRKVMQPRMFFLFNDALLYTTPVQSGMYKLNNMLSLAGMKVSKPSQEAFQNELNIESIERSFILSASSATERDEWLEAFSKAIDEHTKKKITFNPSRSLEEADLEKEEADAPLGSKAPIWIPDTRATMCFICTCEFTLTWRRHHCRACGKIVCQACSSNKYCLEYLKNQPARVCDHCFRELQKRDNQASPKTLTPVNHKSTTSALTSVLHSIPSGRKQKKIPAALKEVSANTEDSSMSGYLYRSKSSKKQWKHLWFVIKNKVLYTYAASQVRMSLQ</sequence>
<dbReference type="InterPro" id="IPR037743">
    <property type="entry name" value="FGD6_N_PH"/>
</dbReference>
<protein>
    <recommendedName>
        <fullName evidence="12">FYVE, RhoGEF and PH domain containing 6</fullName>
    </recommendedName>
</protein>
<dbReference type="InterPro" id="IPR001849">
    <property type="entry name" value="PH_domain"/>
</dbReference>
<feature type="domain" description="FYVE-type" evidence="9">
    <location>
        <begin position="198"/>
        <end position="257"/>
    </location>
</feature>
<dbReference type="STRING" id="7897.ENSLACP00000009265"/>
<accession>H3AHZ4</accession>
<dbReference type="SMART" id="SM00064">
    <property type="entry name" value="FYVE"/>
    <property type="match status" value="1"/>
</dbReference>